<evidence type="ECO:0000256" key="8">
    <source>
        <dbReference type="ARBA" id="ARBA00023146"/>
    </source>
</evidence>
<evidence type="ECO:0000256" key="5">
    <source>
        <dbReference type="ARBA" id="ARBA00022741"/>
    </source>
</evidence>
<keyword evidence="8 10" id="KW-0030">Aminoacyl-tRNA synthetase</keyword>
<comment type="caution">
    <text evidence="12">The sequence shown here is derived from an EMBL/GenBank/DDBJ whole genome shotgun (WGS) entry which is preliminary data.</text>
</comment>
<dbReference type="EMBL" id="MWBQ01000028">
    <property type="protein sequence ID" value="OQA60891.1"/>
    <property type="molecule type" value="Genomic_DNA"/>
</dbReference>
<dbReference type="PANTHER" id="PTHR30075:SF2">
    <property type="entry name" value="GLYCINE--TRNA LIGASE, CHLOROPLASTIC_MITOCHONDRIAL 2"/>
    <property type="match status" value="1"/>
</dbReference>
<comment type="catalytic activity">
    <reaction evidence="9 10">
        <text>tRNA(Gly) + glycine + ATP = glycyl-tRNA(Gly) + AMP + diphosphate</text>
        <dbReference type="Rhea" id="RHEA:16013"/>
        <dbReference type="Rhea" id="RHEA-COMP:9664"/>
        <dbReference type="Rhea" id="RHEA-COMP:9683"/>
        <dbReference type="ChEBI" id="CHEBI:30616"/>
        <dbReference type="ChEBI" id="CHEBI:33019"/>
        <dbReference type="ChEBI" id="CHEBI:57305"/>
        <dbReference type="ChEBI" id="CHEBI:78442"/>
        <dbReference type="ChEBI" id="CHEBI:78522"/>
        <dbReference type="ChEBI" id="CHEBI:456215"/>
        <dbReference type="EC" id="6.1.1.14"/>
    </reaction>
</comment>
<gene>
    <name evidence="10 12" type="primary">glyS</name>
    <name evidence="12" type="ORF">BWY41_00470</name>
</gene>
<organism evidence="12">
    <name type="scientific">Candidatus Atribacter allofermentans</name>
    <dbReference type="NCBI Taxonomy" id="1852833"/>
    <lineage>
        <taxon>Bacteria</taxon>
        <taxon>Pseudomonadati</taxon>
        <taxon>Atribacterota</taxon>
        <taxon>Atribacteria</taxon>
        <taxon>Atribacterales</taxon>
        <taxon>Atribacteraceae</taxon>
        <taxon>Atribacter</taxon>
    </lineage>
</organism>
<dbReference type="PROSITE" id="PS50861">
    <property type="entry name" value="AA_TRNA_LIGASE_II_GLYAB"/>
    <property type="match status" value="1"/>
</dbReference>
<comment type="subunit">
    <text evidence="10">Tetramer of two alpha and two beta subunits.</text>
</comment>
<dbReference type="GO" id="GO:0006426">
    <property type="term" value="P:glycyl-tRNA aminoacylation"/>
    <property type="evidence" value="ECO:0007669"/>
    <property type="project" value="UniProtKB-UniRule"/>
</dbReference>
<evidence type="ECO:0000313" key="12">
    <source>
        <dbReference type="EMBL" id="OQA60891.1"/>
    </source>
</evidence>
<dbReference type="InterPro" id="IPR008909">
    <property type="entry name" value="DALR_anticod-bd"/>
</dbReference>
<evidence type="ECO:0000256" key="4">
    <source>
        <dbReference type="ARBA" id="ARBA00022598"/>
    </source>
</evidence>
<evidence type="ECO:0000256" key="1">
    <source>
        <dbReference type="ARBA" id="ARBA00004496"/>
    </source>
</evidence>
<name>A0A1V5T389_9BACT</name>
<dbReference type="GO" id="GO:0004814">
    <property type="term" value="F:arginine-tRNA ligase activity"/>
    <property type="evidence" value="ECO:0007669"/>
    <property type="project" value="InterPro"/>
</dbReference>
<dbReference type="PRINTS" id="PR01045">
    <property type="entry name" value="TRNASYNTHGB"/>
</dbReference>
<dbReference type="AlphaFoldDB" id="A0A1V5T389"/>
<keyword evidence="4 10" id="KW-0436">Ligase</keyword>
<sequence length="701" mass="80383">MTDKRDFLLEVGVEELPSSLIPSIFEETKSRFIEKLKESRLHYEDLYLVGTPRRVALIIKGLQEHQEPLIMKVKGPAAKVGFSPDGKALQPALAFARAQGIDPQDLFIKETERGKYVFGKKVRVGQPTKEVLIQICPIILRSLNFPRSMLWGEGNYRFVRPIRWLVALFGEDEIPFSVAGVSASRFTHGHRFLSKNSQVLHKSTDYIPVLGSLKVIVDPAQRRTMIEEALDREAKKIGGHWLKDEGLINEVTFLVEYPDAALGNFNEKYLKLPACVLTTVMKHHQKYFACVDDEGKLLSRFLVVLNRPAFGCQKIIHGNERVLKARLEDALFFFTEDQKKNLEQRTKFLRGIVFQEGLGTMWEKTLRLKFLVKRLGACFPGNEDSLTHLDRAALLAKADLTCEMVKELPELQGHMGKVYAQLNHENDEVAIAIKEQYLPSPGQEDYPETFTGSILSLADKMDNIVSSFSLGRVPSGSTDPFGLRRQAQGIFNILLNRHWYSNLREWIGWNLEILKEQGFVNPDPSVIDDVIQFIVGRFRYYLLETGMNYSIINAVLSASCNDIYDIYLRIHVLQKLFDNKRKFFDDIITGFCRANNITKNFQELPLVDTNLFEEEVERQLNNTLQSVEKDFYPAIQRGDYIYACESFSTVIPVLNRFFDDVLVMTESELVRNNRLSLLKKIVELWQPIADLSQIVIEEESR</sequence>
<dbReference type="GO" id="GO:0005524">
    <property type="term" value="F:ATP binding"/>
    <property type="evidence" value="ECO:0007669"/>
    <property type="project" value="UniProtKB-UniRule"/>
</dbReference>
<dbReference type="InterPro" id="IPR006194">
    <property type="entry name" value="Gly-tRNA-synth_heterodimer"/>
</dbReference>
<dbReference type="Pfam" id="PF02092">
    <property type="entry name" value="tRNA_synt_2f"/>
    <property type="match status" value="1"/>
</dbReference>
<evidence type="ECO:0000256" key="7">
    <source>
        <dbReference type="ARBA" id="ARBA00022917"/>
    </source>
</evidence>
<dbReference type="PANTHER" id="PTHR30075">
    <property type="entry name" value="GLYCYL-TRNA SYNTHETASE"/>
    <property type="match status" value="1"/>
</dbReference>
<dbReference type="NCBIfam" id="TIGR00211">
    <property type="entry name" value="glyS"/>
    <property type="match status" value="1"/>
</dbReference>
<dbReference type="GO" id="GO:0006420">
    <property type="term" value="P:arginyl-tRNA aminoacylation"/>
    <property type="evidence" value="ECO:0007669"/>
    <property type="project" value="InterPro"/>
</dbReference>
<keyword evidence="3 10" id="KW-0963">Cytoplasm</keyword>
<evidence type="ECO:0000256" key="2">
    <source>
        <dbReference type="ARBA" id="ARBA00008226"/>
    </source>
</evidence>
<evidence type="ECO:0000256" key="10">
    <source>
        <dbReference type="HAMAP-Rule" id="MF_00255"/>
    </source>
</evidence>
<dbReference type="EC" id="6.1.1.14" evidence="10"/>
<evidence type="ECO:0000256" key="3">
    <source>
        <dbReference type="ARBA" id="ARBA00022490"/>
    </source>
</evidence>
<dbReference type="Proteomes" id="UP000485569">
    <property type="component" value="Unassembled WGS sequence"/>
</dbReference>
<dbReference type="HAMAP" id="MF_00255">
    <property type="entry name" value="Gly_tRNA_synth_beta"/>
    <property type="match status" value="1"/>
</dbReference>
<comment type="subcellular location">
    <subcellularLocation>
        <location evidence="1 10">Cytoplasm</location>
    </subcellularLocation>
</comment>
<feature type="domain" description="DALR anticodon binding" evidence="11">
    <location>
        <begin position="591"/>
        <end position="681"/>
    </location>
</feature>
<keyword evidence="6 10" id="KW-0067">ATP-binding</keyword>
<protein>
    <recommendedName>
        <fullName evidence="10">Glycine--tRNA ligase beta subunit</fullName>
        <ecNumber evidence="10">6.1.1.14</ecNumber>
    </recommendedName>
    <alternativeName>
        <fullName evidence="10">Glycyl-tRNA synthetase beta subunit</fullName>
        <shortName evidence="10">GlyRS</shortName>
    </alternativeName>
</protein>
<dbReference type="GO" id="GO:0004820">
    <property type="term" value="F:glycine-tRNA ligase activity"/>
    <property type="evidence" value="ECO:0007669"/>
    <property type="project" value="UniProtKB-UniRule"/>
</dbReference>
<evidence type="ECO:0000256" key="6">
    <source>
        <dbReference type="ARBA" id="ARBA00022840"/>
    </source>
</evidence>
<proteinExistence type="inferred from homology"/>
<dbReference type="InterPro" id="IPR015944">
    <property type="entry name" value="Gly-tRNA-synth_bsu"/>
</dbReference>
<keyword evidence="7 10" id="KW-0648">Protein biosynthesis</keyword>
<dbReference type="Pfam" id="PF05746">
    <property type="entry name" value="DALR_1"/>
    <property type="match status" value="1"/>
</dbReference>
<comment type="similarity">
    <text evidence="2 10">Belongs to the class-II aminoacyl-tRNA synthetase family.</text>
</comment>
<evidence type="ECO:0000259" key="11">
    <source>
        <dbReference type="Pfam" id="PF05746"/>
    </source>
</evidence>
<evidence type="ECO:0000256" key="9">
    <source>
        <dbReference type="ARBA" id="ARBA00047937"/>
    </source>
</evidence>
<dbReference type="GO" id="GO:0005829">
    <property type="term" value="C:cytosol"/>
    <property type="evidence" value="ECO:0007669"/>
    <property type="project" value="TreeGrafter"/>
</dbReference>
<keyword evidence="5 10" id="KW-0547">Nucleotide-binding</keyword>
<dbReference type="SUPFAM" id="SSF109604">
    <property type="entry name" value="HD-domain/PDEase-like"/>
    <property type="match status" value="1"/>
</dbReference>
<reference evidence="12" key="1">
    <citation type="submission" date="2017-02" db="EMBL/GenBank/DDBJ databases">
        <title>Delving into the versatile metabolic prowess of the omnipresent phylum Bacteroidetes.</title>
        <authorList>
            <person name="Nobu M.K."/>
            <person name="Mei R."/>
            <person name="Narihiro T."/>
            <person name="Kuroda K."/>
            <person name="Liu W.-T."/>
        </authorList>
    </citation>
    <scope>NUCLEOTIDE SEQUENCE</scope>
    <source>
        <strain evidence="12">ADurb.Bin276</strain>
    </source>
</reference>
<accession>A0A1V5T389</accession>